<dbReference type="InterPro" id="IPR006522">
    <property type="entry name" value="Phage_virion_morphogenesis"/>
</dbReference>
<dbReference type="Proteomes" id="UP001596099">
    <property type="component" value="Unassembled WGS sequence"/>
</dbReference>
<dbReference type="RefSeq" id="WP_247421970.1">
    <property type="nucleotide sequence ID" value="NZ_JALLGW010000008.1"/>
</dbReference>
<accession>A0ABD5RTK8</accession>
<evidence type="ECO:0000313" key="3">
    <source>
        <dbReference type="Proteomes" id="UP001596099"/>
    </source>
</evidence>
<organism evidence="2 3">
    <name type="scientific">Halomarina salina</name>
    <dbReference type="NCBI Taxonomy" id="1872699"/>
    <lineage>
        <taxon>Archaea</taxon>
        <taxon>Methanobacteriati</taxon>
        <taxon>Methanobacteriota</taxon>
        <taxon>Stenosarchaea group</taxon>
        <taxon>Halobacteria</taxon>
        <taxon>Halobacteriales</taxon>
        <taxon>Natronomonadaceae</taxon>
        <taxon>Halomarina</taxon>
    </lineage>
</organism>
<comment type="caution">
    <text evidence="2">The sequence shown here is derived from an EMBL/GenBank/DDBJ whole genome shotgun (WGS) entry which is preliminary data.</text>
</comment>
<keyword evidence="3" id="KW-1185">Reference proteome</keyword>
<proteinExistence type="predicted"/>
<evidence type="ECO:0000313" key="2">
    <source>
        <dbReference type="EMBL" id="MFC5973802.1"/>
    </source>
</evidence>
<name>A0ABD5RTK8_9EURY</name>
<sequence length="147" mass="15310">MPNAVRDENRIPAVRAALRAAEGSIAESIATDVNETVRENWSAGKNALGGAWAPNAPETIRQKGGSTPLIDTGETREAMGVSAEGDTARVGPTTDEAAKLIAIHEHGVPEQNIPARPVIGPAGEYAHQVAEDVAERTLTKTLAGVTL</sequence>
<dbReference type="Pfam" id="PF05069">
    <property type="entry name" value="Phage_tail_S"/>
    <property type="match status" value="1"/>
</dbReference>
<gene>
    <name evidence="2" type="ORF">ACFPYI_20955</name>
</gene>
<feature type="region of interest" description="Disordered" evidence="1">
    <location>
        <begin position="48"/>
        <end position="90"/>
    </location>
</feature>
<reference evidence="2 3" key="1">
    <citation type="journal article" date="2019" name="Int. J. Syst. Evol. Microbiol.">
        <title>The Global Catalogue of Microorganisms (GCM) 10K type strain sequencing project: providing services to taxonomists for standard genome sequencing and annotation.</title>
        <authorList>
            <consortium name="The Broad Institute Genomics Platform"/>
            <consortium name="The Broad Institute Genome Sequencing Center for Infectious Disease"/>
            <person name="Wu L."/>
            <person name="Ma J."/>
        </authorList>
    </citation>
    <scope>NUCLEOTIDE SEQUENCE [LARGE SCALE GENOMIC DNA]</scope>
    <source>
        <strain evidence="2 3">CGMCC 1.12543</strain>
    </source>
</reference>
<dbReference type="EMBL" id="JBHSQH010000006">
    <property type="protein sequence ID" value="MFC5973802.1"/>
    <property type="molecule type" value="Genomic_DNA"/>
</dbReference>
<evidence type="ECO:0000256" key="1">
    <source>
        <dbReference type="SAM" id="MobiDB-lite"/>
    </source>
</evidence>
<protein>
    <submittedName>
        <fullName evidence="2">Phage virion morphogenesis protein</fullName>
    </submittedName>
</protein>
<dbReference type="AlphaFoldDB" id="A0ABD5RTK8"/>